<name>A0A151XGT7_9HYME</name>
<accession>A0A151XGT7</accession>
<proteinExistence type="predicted"/>
<dbReference type="Proteomes" id="UP000075809">
    <property type="component" value="Unassembled WGS sequence"/>
</dbReference>
<protein>
    <submittedName>
        <fullName evidence="1">Uncharacterized protein</fullName>
    </submittedName>
</protein>
<organism evidence="1 2">
    <name type="scientific">Mycetomoellerius zeteki</name>
    <dbReference type="NCBI Taxonomy" id="64791"/>
    <lineage>
        <taxon>Eukaryota</taxon>
        <taxon>Metazoa</taxon>
        <taxon>Ecdysozoa</taxon>
        <taxon>Arthropoda</taxon>
        <taxon>Hexapoda</taxon>
        <taxon>Insecta</taxon>
        <taxon>Pterygota</taxon>
        <taxon>Neoptera</taxon>
        <taxon>Endopterygota</taxon>
        <taxon>Hymenoptera</taxon>
        <taxon>Apocrita</taxon>
        <taxon>Aculeata</taxon>
        <taxon>Formicoidea</taxon>
        <taxon>Formicidae</taxon>
        <taxon>Myrmicinae</taxon>
        <taxon>Mycetomoellerius</taxon>
    </lineage>
</organism>
<dbReference type="EMBL" id="KQ982138">
    <property type="protein sequence ID" value="KYQ59622.1"/>
    <property type="molecule type" value="Genomic_DNA"/>
</dbReference>
<gene>
    <name evidence="1" type="ORF">ALC60_01288</name>
</gene>
<evidence type="ECO:0000313" key="1">
    <source>
        <dbReference type="EMBL" id="KYQ59622.1"/>
    </source>
</evidence>
<dbReference type="AlphaFoldDB" id="A0A151XGT7"/>
<keyword evidence="2" id="KW-1185">Reference proteome</keyword>
<reference evidence="1 2" key="1">
    <citation type="submission" date="2015-09" db="EMBL/GenBank/DDBJ databases">
        <title>Trachymyrmex zeteki WGS genome.</title>
        <authorList>
            <person name="Nygaard S."/>
            <person name="Hu H."/>
            <person name="Boomsma J."/>
            <person name="Zhang G."/>
        </authorList>
    </citation>
    <scope>NUCLEOTIDE SEQUENCE [LARGE SCALE GENOMIC DNA]</scope>
    <source>
        <strain evidence="1">Tzet28-1</strain>
        <tissue evidence="1">Whole body</tissue>
    </source>
</reference>
<evidence type="ECO:0000313" key="2">
    <source>
        <dbReference type="Proteomes" id="UP000075809"/>
    </source>
</evidence>
<sequence>MKFSVLIHTRELIYNMRRRKRPIEYNDVQFYTWNVVFKSLLQFYQVILQLLDNHSTEKSRNYSCHSLTFYIKHSNKQILEISLSRKRSVDKHSDNLSLEHALVYPRQPRRSRNRFRDGACASMMSYARSKFIDL</sequence>